<dbReference type="AlphaFoldDB" id="A0A7S3EZA2"/>
<gene>
    <name evidence="1" type="ORF">HERI1096_LOCUS18035</name>
</gene>
<dbReference type="EMBL" id="HBHX01032391">
    <property type="protein sequence ID" value="CAE0117336.1"/>
    <property type="molecule type" value="Transcribed_RNA"/>
</dbReference>
<proteinExistence type="predicted"/>
<sequence length="168" mass="18564">MPDELKSQLLSNRCLPRQVPALIEDVGTGHQTAVLLWAHHLAHLARSSVTVFHTTRRSMIHGTYDVAQSTVKYDVLSSNRVAVFGPPTVVLTFRRLQGARMDRLKFKGCDAQKAGRRDQGALLNDAGSCRLLVYGRPDLIPGSVCRDHLDVALLCRATCCKFQLDGLL</sequence>
<evidence type="ECO:0000313" key="1">
    <source>
        <dbReference type="EMBL" id="CAE0117336.1"/>
    </source>
</evidence>
<reference evidence="1" key="1">
    <citation type="submission" date="2021-01" db="EMBL/GenBank/DDBJ databases">
        <authorList>
            <person name="Corre E."/>
            <person name="Pelletier E."/>
            <person name="Niang G."/>
            <person name="Scheremetjew M."/>
            <person name="Finn R."/>
            <person name="Kale V."/>
            <person name="Holt S."/>
            <person name="Cochrane G."/>
            <person name="Meng A."/>
            <person name="Brown T."/>
            <person name="Cohen L."/>
        </authorList>
    </citation>
    <scope>NUCLEOTIDE SEQUENCE</scope>
    <source>
        <strain evidence="1">CCMP281</strain>
    </source>
</reference>
<accession>A0A7S3EZA2</accession>
<name>A0A7S3EZA2_9EUKA</name>
<protein>
    <submittedName>
        <fullName evidence="1">Uncharacterized protein</fullName>
    </submittedName>
</protein>
<organism evidence="1">
    <name type="scientific">Haptolina ericina</name>
    <dbReference type="NCBI Taxonomy" id="156174"/>
    <lineage>
        <taxon>Eukaryota</taxon>
        <taxon>Haptista</taxon>
        <taxon>Haptophyta</taxon>
        <taxon>Prymnesiophyceae</taxon>
        <taxon>Prymnesiales</taxon>
        <taxon>Prymnesiaceae</taxon>
        <taxon>Haptolina</taxon>
    </lineage>
</organism>